<dbReference type="SUPFAM" id="SSF50494">
    <property type="entry name" value="Trypsin-like serine proteases"/>
    <property type="match status" value="1"/>
</dbReference>
<reference evidence="4" key="1">
    <citation type="journal article" date="2014" name="Int. J. Syst. Evol. Microbiol.">
        <title>Complete genome sequence of Corynebacterium casei LMG S-19264T (=DSM 44701T), isolated from a smear-ripened cheese.</title>
        <authorList>
            <consortium name="US DOE Joint Genome Institute (JGI-PGF)"/>
            <person name="Walter F."/>
            <person name="Albersmeier A."/>
            <person name="Kalinowski J."/>
            <person name="Ruckert C."/>
        </authorList>
    </citation>
    <scope>NUCLEOTIDE SEQUENCE</scope>
    <source>
        <strain evidence="4">VKM Ac-1020</strain>
    </source>
</reference>
<evidence type="ECO:0000256" key="2">
    <source>
        <dbReference type="SAM" id="Phobius"/>
    </source>
</evidence>
<feature type="region of interest" description="Disordered" evidence="1">
    <location>
        <begin position="628"/>
        <end position="671"/>
    </location>
</feature>
<proteinExistence type="predicted"/>
<protein>
    <recommendedName>
        <fullName evidence="6">LPXTG-motif cell wall anchor domain-containing protein</fullName>
    </recommendedName>
</protein>
<comment type="caution">
    <text evidence="4">The sequence shown here is derived from an EMBL/GenBank/DDBJ whole genome shotgun (WGS) entry which is preliminary data.</text>
</comment>
<feature type="compositionally biased region" description="Low complexity" evidence="1">
    <location>
        <begin position="628"/>
        <end position="645"/>
    </location>
</feature>
<feature type="transmembrane region" description="Helical" evidence="2">
    <location>
        <begin position="675"/>
        <end position="696"/>
    </location>
</feature>
<keyword evidence="3" id="KW-0732">Signal</keyword>
<evidence type="ECO:0000256" key="3">
    <source>
        <dbReference type="SAM" id="SignalP"/>
    </source>
</evidence>
<keyword evidence="2" id="KW-0812">Transmembrane</keyword>
<dbReference type="Proteomes" id="UP001142462">
    <property type="component" value="Unassembled WGS sequence"/>
</dbReference>
<feature type="chain" id="PRO_5040734382" description="LPXTG-motif cell wall anchor domain-containing protein" evidence="3">
    <location>
        <begin position="33"/>
        <end position="705"/>
    </location>
</feature>
<dbReference type="InterPro" id="IPR013783">
    <property type="entry name" value="Ig-like_fold"/>
</dbReference>
<sequence length="705" mass="71759">MKSSITRVARLGALGVASALAFGGVAATSATAAEGAVAPTEGEAFEALALDLFKDEAVTGVLHDGAGNVVVQRLEETAGSASAKIDASAAAAEIAGAYENVKIVPVTEDELAKPTAATDVVGGYGIGLFDNSGSGGVCSVGFPAWTPDGKPAVLTAGHCTGDGAYNNVYLTDPKGDTAGGGAEDLSTVTPTHEVGQVGFNQFGGSGNTAGEPGNATDIAAIDVTNADLDLIAAMTDWKNTNDLSASLASNITGVGTAEVGETVQRSGRTTGYSSGVVDTDQINPYVDYEGYIEVDGRLVKGFSAATEVIPGDSGGTILQGSTAVGVVTATFEFNGEPHMWGADLKTGLEAAAGYTVKLDLPEAKVTSVKDGANVSWNAELSGTAGANAEVEYAFVKQGAKASWKNSAKTKADGEGKWTLTGPATPGDYTIYARSTSGFNTSDVTSIDVQVFPTAPGITSPENGKTYTDPVTKITGNAAPNTEVTLSGDVNAKVTSDADGNWSHSVDLADRREYTVSAQQTINGKTSDRTTVTFTVGAAAPAAPEFINPVDGGSYVEGQVPTTITGTGTNGATVELRVGDKVVGTGTVDANVWSIKIEQLPVGEHKLAARQIVDGVASTDAVITITVTAAPQEPQQPEQPQGEESPTPAPQDPQQPQKPEQEKDGKLAPTGAEFNATAPIAMSLGLAVVAGGVLLIARRRQLNSER</sequence>
<dbReference type="Gene3D" id="2.40.10.10">
    <property type="entry name" value="Trypsin-like serine proteases"/>
    <property type="match status" value="2"/>
</dbReference>
<keyword evidence="2" id="KW-1133">Transmembrane helix</keyword>
<dbReference type="Gene3D" id="2.60.40.10">
    <property type="entry name" value="Immunoglobulins"/>
    <property type="match status" value="2"/>
</dbReference>
<keyword evidence="2" id="KW-0472">Membrane</keyword>
<reference evidence="4" key="2">
    <citation type="submission" date="2023-01" db="EMBL/GenBank/DDBJ databases">
        <authorList>
            <person name="Sun Q."/>
            <person name="Evtushenko L."/>
        </authorList>
    </citation>
    <scope>NUCLEOTIDE SEQUENCE</scope>
    <source>
        <strain evidence="4">VKM Ac-1020</strain>
    </source>
</reference>
<evidence type="ECO:0008006" key="6">
    <source>
        <dbReference type="Google" id="ProtNLM"/>
    </source>
</evidence>
<dbReference type="CDD" id="cd21112">
    <property type="entry name" value="alphaLP-like"/>
    <property type="match status" value="1"/>
</dbReference>
<evidence type="ECO:0000313" key="5">
    <source>
        <dbReference type="Proteomes" id="UP001142462"/>
    </source>
</evidence>
<dbReference type="RefSeq" id="WP_271174464.1">
    <property type="nucleotide sequence ID" value="NZ_BSEJ01000017.1"/>
</dbReference>
<accession>A0A9W6H5K9</accession>
<keyword evidence="5" id="KW-1185">Reference proteome</keyword>
<organism evidence="4 5">
    <name type="scientific">Microbacterium barkeri</name>
    <dbReference type="NCBI Taxonomy" id="33917"/>
    <lineage>
        <taxon>Bacteria</taxon>
        <taxon>Bacillati</taxon>
        <taxon>Actinomycetota</taxon>
        <taxon>Actinomycetes</taxon>
        <taxon>Micrococcales</taxon>
        <taxon>Microbacteriaceae</taxon>
        <taxon>Microbacterium</taxon>
    </lineage>
</organism>
<feature type="signal peptide" evidence="3">
    <location>
        <begin position="1"/>
        <end position="32"/>
    </location>
</feature>
<dbReference type="GO" id="GO:0005975">
    <property type="term" value="P:carbohydrate metabolic process"/>
    <property type="evidence" value="ECO:0007669"/>
    <property type="project" value="UniProtKB-ARBA"/>
</dbReference>
<gene>
    <name evidence="4" type="ORF">GCM10017576_29120</name>
</gene>
<evidence type="ECO:0000256" key="1">
    <source>
        <dbReference type="SAM" id="MobiDB-lite"/>
    </source>
</evidence>
<name>A0A9W6H5K9_9MICO</name>
<dbReference type="EMBL" id="BSEJ01000017">
    <property type="protein sequence ID" value="GLJ62781.1"/>
    <property type="molecule type" value="Genomic_DNA"/>
</dbReference>
<evidence type="ECO:0000313" key="4">
    <source>
        <dbReference type="EMBL" id="GLJ62781.1"/>
    </source>
</evidence>
<dbReference type="InterPro" id="IPR009003">
    <property type="entry name" value="Peptidase_S1_PA"/>
</dbReference>
<dbReference type="InterPro" id="IPR043504">
    <property type="entry name" value="Peptidase_S1_PA_chymotrypsin"/>
</dbReference>
<dbReference type="AlphaFoldDB" id="A0A9W6H5K9"/>